<proteinExistence type="predicted"/>
<dbReference type="EMBL" id="LWDE02000169">
    <property type="protein sequence ID" value="KAE8252345.1"/>
    <property type="molecule type" value="Genomic_DNA"/>
</dbReference>
<keyword evidence="1" id="KW-0472">Membrane</keyword>
<organism evidence="3 4">
    <name type="scientific">Tilletia controversa</name>
    <name type="common">dwarf bunt fungus</name>
    <dbReference type="NCBI Taxonomy" id="13291"/>
    <lineage>
        <taxon>Eukaryota</taxon>
        <taxon>Fungi</taxon>
        <taxon>Dikarya</taxon>
        <taxon>Basidiomycota</taxon>
        <taxon>Ustilaginomycotina</taxon>
        <taxon>Exobasidiomycetes</taxon>
        <taxon>Tilletiales</taxon>
        <taxon>Tilletiaceae</taxon>
        <taxon>Tilletia</taxon>
    </lineage>
</organism>
<accession>A0A8X7SYK5</accession>
<dbReference type="PANTHER" id="PTHR33840:SF1">
    <property type="entry name" value="TLE1 PHOSPHOLIPASE DOMAIN-CONTAINING PROTEIN"/>
    <property type="match status" value="1"/>
</dbReference>
<feature type="transmembrane region" description="Helical" evidence="1">
    <location>
        <begin position="495"/>
        <end position="517"/>
    </location>
</feature>
<name>A0A8X7SYK5_9BASI</name>
<feature type="domain" description="T6SS Phospholipase effector Tle1-like catalytic" evidence="2">
    <location>
        <begin position="7"/>
        <end position="318"/>
    </location>
</feature>
<reference evidence="3" key="1">
    <citation type="submission" date="2016-04" db="EMBL/GenBank/DDBJ databases">
        <authorList>
            <person name="Nguyen H.D."/>
            <person name="Samba Siva P."/>
            <person name="Cullis J."/>
            <person name="Levesque C.A."/>
            <person name="Hambleton S."/>
        </authorList>
    </citation>
    <scope>NUCLEOTIDE SEQUENCE</scope>
    <source>
        <strain evidence="3">DAOMC 236426</strain>
    </source>
</reference>
<keyword evidence="1" id="KW-0812">Transmembrane</keyword>
<dbReference type="Proteomes" id="UP000077684">
    <property type="component" value="Unassembled WGS sequence"/>
</dbReference>
<dbReference type="InterPro" id="IPR029058">
    <property type="entry name" value="AB_hydrolase_fold"/>
</dbReference>
<keyword evidence="1" id="KW-1133">Transmembrane helix</keyword>
<keyword evidence="4" id="KW-1185">Reference proteome</keyword>
<reference evidence="3" key="2">
    <citation type="journal article" date="2019" name="IMA Fungus">
        <title>Genome sequencing and comparison of five Tilletia species to identify candidate genes for the detection of regulated species infecting wheat.</title>
        <authorList>
            <person name="Nguyen H.D.T."/>
            <person name="Sultana T."/>
            <person name="Kesanakurti P."/>
            <person name="Hambleton S."/>
        </authorList>
    </citation>
    <scope>NUCLEOTIDE SEQUENCE</scope>
    <source>
        <strain evidence="3">DAOMC 236426</strain>
    </source>
</reference>
<dbReference type="InterPro" id="IPR018712">
    <property type="entry name" value="Tle1-like_cat"/>
</dbReference>
<dbReference type="SUPFAM" id="SSF53474">
    <property type="entry name" value="alpha/beta-Hydrolases"/>
    <property type="match status" value="1"/>
</dbReference>
<evidence type="ECO:0000313" key="3">
    <source>
        <dbReference type="EMBL" id="KAE8252345.1"/>
    </source>
</evidence>
<sequence>MSSTQRKKIAVFLDGTWLSRSEAAIKGVRIATGVEYYSNIALMAQTLKPHDQDGVPQVAYYQSGVGTTVGMLANLVAGATGNGLLDNLIAAYSFLVDNYAEGDDIYLFGFSRGAYTARALSGLIDYAGIIKKSQMGFLNPIIAAYTRRSLHKPSTCRHSAEILHKYTHHWPGREAIEREKDFIIRNTGSHHPEDDLLNHWTIPQNQKRVRPPLIKVIGVFDTVGALGIPGAFDMSWVRQFYEFFDTSLSGNIQYAYQALALNEDRQDFRPTLWTVRADEKQAHQVVKQCWFKGSHPDVGGGFYEHGLSDITLAWMVAQLMDDPDGPHLIFNLKLLKKTQDRTRVWGAQPAHPTRMPFMFRHERQVLEIPPPTERSQKESVVDPPALKVFTSGNLDDEAEGVRLQTFEPTAETIHHSVTIGWDFQPNTSNQFQSLRARNPTKLRNMWDQAQDKGTLLPTEQELKWTETQTHLQPLSIAYGALYGLVPPSLSTQFQAFVELIGALFVMAYIGLSFVTYLPARFIALLFTFSLSTDNLVGVPPKNARDELERSWRVAQMAWAGMLHPKTRAVENTVEPILLAL</sequence>
<evidence type="ECO:0000259" key="2">
    <source>
        <dbReference type="Pfam" id="PF09994"/>
    </source>
</evidence>
<dbReference type="PANTHER" id="PTHR33840">
    <property type="match status" value="1"/>
</dbReference>
<dbReference type="Pfam" id="PF09994">
    <property type="entry name" value="T6SS_Tle1-like_cat"/>
    <property type="match status" value="1"/>
</dbReference>
<evidence type="ECO:0000256" key="1">
    <source>
        <dbReference type="SAM" id="Phobius"/>
    </source>
</evidence>
<evidence type="ECO:0000313" key="4">
    <source>
        <dbReference type="Proteomes" id="UP000077684"/>
    </source>
</evidence>
<comment type="caution">
    <text evidence="3">The sequence shown here is derived from an EMBL/GenBank/DDBJ whole genome shotgun (WGS) entry which is preliminary data.</text>
</comment>
<gene>
    <name evidence="3" type="ORF">A4X06_0g2256</name>
</gene>
<dbReference type="AlphaFoldDB" id="A0A8X7SYK5"/>
<protein>
    <recommendedName>
        <fullName evidence="2">T6SS Phospholipase effector Tle1-like catalytic domain-containing protein</fullName>
    </recommendedName>
</protein>